<protein>
    <submittedName>
        <fullName evidence="7">CBWD5 protein</fullName>
    </submittedName>
</protein>
<keyword evidence="2" id="KW-0378">Hydrolase</keyword>
<evidence type="ECO:0000259" key="6">
    <source>
        <dbReference type="SMART" id="SM00833"/>
    </source>
</evidence>
<name>A0A812Y5J4_SYMPI</name>
<evidence type="ECO:0000256" key="1">
    <source>
        <dbReference type="ARBA" id="ARBA00022741"/>
    </source>
</evidence>
<dbReference type="InterPro" id="IPR011629">
    <property type="entry name" value="CobW-like_C"/>
</dbReference>
<reference evidence="7" key="1">
    <citation type="submission" date="2021-02" db="EMBL/GenBank/DDBJ databases">
        <authorList>
            <person name="Dougan E. K."/>
            <person name="Rhodes N."/>
            <person name="Thang M."/>
            <person name="Chan C."/>
        </authorList>
    </citation>
    <scope>NUCLEOTIDE SEQUENCE</scope>
</reference>
<feature type="domain" description="CobW C-terminal" evidence="6">
    <location>
        <begin position="249"/>
        <end position="347"/>
    </location>
</feature>
<dbReference type="Pfam" id="PF02492">
    <property type="entry name" value="cobW"/>
    <property type="match status" value="1"/>
</dbReference>
<dbReference type="AlphaFoldDB" id="A0A812Y5J4"/>
<comment type="catalytic activity">
    <reaction evidence="5">
        <text>GTP + H2O = GDP + phosphate + H(+)</text>
        <dbReference type="Rhea" id="RHEA:19669"/>
        <dbReference type="ChEBI" id="CHEBI:15377"/>
        <dbReference type="ChEBI" id="CHEBI:15378"/>
        <dbReference type="ChEBI" id="CHEBI:37565"/>
        <dbReference type="ChEBI" id="CHEBI:43474"/>
        <dbReference type="ChEBI" id="CHEBI:58189"/>
    </reaction>
    <physiologicalReaction direction="left-to-right" evidence="5">
        <dbReference type="Rhea" id="RHEA:19670"/>
    </physiologicalReaction>
</comment>
<dbReference type="InterPro" id="IPR027417">
    <property type="entry name" value="P-loop_NTPase"/>
</dbReference>
<sequence length="440" mass="49289">VYNSWGERKLPVVILTGYLGAGKTTLLNYILHEQRDKKLAVIENEVGEVSVDDALLEDRVRDMGPEEVVVLDNGCVCCNIRADLVKALAAIADRYRSGLCLLDGVIIELTGMADPAPVVQSFFMVDEVCDYYYVDNVVALVDSKNALRQLNESQSDPQNKGTAAAQIAFSSMVLLNKTDLVDEAHVNEVQRRIREINPSSPILRCMQSRVSLAKLFNVAIFSLGRVLEEQYMDEEDFVKFYQPKMDRSVSNVGVRCTGALNLFALQALLDKYLGQEETAKDFLRIKGVLEIAGSSSKYVVQCVHMVRTTGFSGAWEEGSPRENRMIFIGRGMQARREELTEAFKSCLVSPLRFWIGAQVQVLHDEVVCLDDDGEYSESGRSHGHSHGHSHHTEWRKGVVSHHWDEHNAYKVRLQDGVEVLVPLDDDCLIRSVCEEAMESS</sequence>
<organism evidence="7 8">
    <name type="scientific">Symbiodinium pilosum</name>
    <name type="common">Dinoflagellate</name>
    <dbReference type="NCBI Taxonomy" id="2952"/>
    <lineage>
        <taxon>Eukaryota</taxon>
        <taxon>Sar</taxon>
        <taxon>Alveolata</taxon>
        <taxon>Dinophyceae</taxon>
        <taxon>Suessiales</taxon>
        <taxon>Symbiodiniaceae</taxon>
        <taxon>Symbiodinium</taxon>
    </lineage>
</organism>
<dbReference type="GO" id="GO:0016787">
    <property type="term" value="F:hydrolase activity"/>
    <property type="evidence" value="ECO:0007669"/>
    <property type="project" value="UniProtKB-KW"/>
</dbReference>
<dbReference type="OrthoDB" id="258627at2759"/>
<dbReference type="InterPro" id="IPR051316">
    <property type="entry name" value="Zinc-reg_GTPase_activator"/>
</dbReference>
<dbReference type="InterPro" id="IPR036627">
    <property type="entry name" value="CobW-likC_sf"/>
</dbReference>
<dbReference type="Gene3D" id="3.30.1220.10">
    <property type="entry name" value="CobW-like, C-terminal domain"/>
    <property type="match status" value="1"/>
</dbReference>
<dbReference type="Pfam" id="PF07683">
    <property type="entry name" value="CobW_C"/>
    <property type="match status" value="1"/>
</dbReference>
<evidence type="ECO:0000256" key="3">
    <source>
        <dbReference type="ARBA" id="ARBA00023186"/>
    </source>
</evidence>
<comment type="caution">
    <text evidence="7">The sequence shown here is derived from an EMBL/GenBank/DDBJ whole genome shotgun (WGS) entry which is preliminary data.</text>
</comment>
<keyword evidence="8" id="KW-1185">Reference proteome</keyword>
<dbReference type="Proteomes" id="UP000649617">
    <property type="component" value="Unassembled WGS sequence"/>
</dbReference>
<accession>A0A812Y5J4</accession>
<evidence type="ECO:0000313" key="7">
    <source>
        <dbReference type="EMBL" id="CAE7763753.1"/>
    </source>
</evidence>
<dbReference type="GO" id="GO:0005737">
    <property type="term" value="C:cytoplasm"/>
    <property type="evidence" value="ECO:0007669"/>
    <property type="project" value="TreeGrafter"/>
</dbReference>
<dbReference type="SUPFAM" id="SSF52540">
    <property type="entry name" value="P-loop containing nucleoside triphosphate hydrolases"/>
    <property type="match status" value="1"/>
</dbReference>
<dbReference type="SMART" id="SM00833">
    <property type="entry name" value="CobW_C"/>
    <property type="match status" value="1"/>
</dbReference>
<evidence type="ECO:0000256" key="4">
    <source>
        <dbReference type="ARBA" id="ARBA00034320"/>
    </source>
</evidence>
<proteinExistence type="inferred from homology"/>
<dbReference type="InterPro" id="IPR003495">
    <property type="entry name" value="CobW/HypB/UreG_nucleotide-bd"/>
</dbReference>
<keyword evidence="1" id="KW-0547">Nucleotide-binding</keyword>
<dbReference type="SUPFAM" id="SSF90002">
    <property type="entry name" value="Hypothetical protein YjiA, C-terminal domain"/>
    <property type="match status" value="1"/>
</dbReference>
<gene>
    <name evidence="7" type="primary">CBWD5</name>
    <name evidence="7" type="ORF">SPIL2461_LOCUS22340</name>
</gene>
<dbReference type="GO" id="GO:0000166">
    <property type="term" value="F:nucleotide binding"/>
    <property type="evidence" value="ECO:0007669"/>
    <property type="project" value="UniProtKB-KW"/>
</dbReference>
<feature type="non-terminal residue" evidence="7">
    <location>
        <position position="1"/>
    </location>
</feature>
<dbReference type="PANTHER" id="PTHR13748">
    <property type="entry name" value="COBW-RELATED"/>
    <property type="match status" value="1"/>
</dbReference>
<evidence type="ECO:0000256" key="5">
    <source>
        <dbReference type="ARBA" id="ARBA00049117"/>
    </source>
</evidence>
<evidence type="ECO:0000256" key="2">
    <source>
        <dbReference type="ARBA" id="ARBA00022801"/>
    </source>
</evidence>
<dbReference type="EMBL" id="CAJNIZ010047184">
    <property type="protein sequence ID" value="CAE7763753.1"/>
    <property type="molecule type" value="Genomic_DNA"/>
</dbReference>
<comment type="similarity">
    <text evidence="4">Belongs to the SIMIBI class G3E GTPase family. ZNG1 subfamily.</text>
</comment>
<dbReference type="PANTHER" id="PTHR13748:SF62">
    <property type="entry name" value="COBW DOMAIN-CONTAINING PROTEIN"/>
    <property type="match status" value="1"/>
</dbReference>
<dbReference type="CDD" id="cd03112">
    <property type="entry name" value="CobW-like"/>
    <property type="match status" value="1"/>
</dbReference>
<evidence type="ECO:0000313" key="8">
    <source>
        <dbReference type="Proteomes" id="UP000649617"/>
    </source>
</evidence>
<keyword evidence="3" id="KW-0143">Chaperone</keyword>
<dbReference type="Gene3D" id="3.40.50.300">
    <property type="entry name" value="P-loop containing nucleotide triphosphate hydrolases"/>
    <property type="match status" value="1"/>
</dbReference>